<organism evidence="8 9">
    <name type="scientific">Candidatus Azambacteria bacterium RBG_16_47_10</name>
    <dbReference type="NCBI Taxonomy" id="1797292"/>
    <lineage>
        <taxon>Bacteria</taxon>
        <taxon>Candidatus Azamiibacteriota</taxon>
    </lineage>
</organism>
<dbReference type="AlphaFoldDB" id="A0A1F5AZQ7"/>
<feature type="domain" description="D-isomer specific 2-hydroxyacid dehydrogenase NAD-binding" evidence="7">
    <location>
        <begin position="112"/>
        <end position="290"/>
    </location>
</feature>
<evidence type="ECO:0000256" key="5">
    <source>
        <dbReference type="RuleBase" id="RU003719"/>
    </source>
</evidence>
<dbReference type="InterPro" id="IPR036291">
    <property type="entry name" value="NAD(P)-bd_dom_sf"/>
</dbReference>
<dbReference type="InterPro" id="IPR006139">
    <property type="entry name" value="D-isomer_2_OHA_DH_cat_dom"/>
</dbReference>
<comment type="caution">
    <text evidence="8">The sequence shown here is derived from an EMBL/GenBank/DDBJ whole genome shotgun (WGS) entry which is preliminary data.</text>
</comment>
<gene>
    <name evidence="8" type="ORF">A2Z10_03890</name>
</gene>
<dbReference type="GO" id="GO:0016616">
    <property type="term" value="F:oxidoreductase activity, acting on the CH-OH group of donors, NAD or NADP as acceptor"/>
    <property type="evidence" value="ECO:0007669"/>
    <property type="project" value="InterPro"/>
</dbReference>
<keyword evidence="4" id="KW-0520">NAD</keyword>
<dbReference type="InterPro" id="IPR006140">
    <property type="entry name" value="D-isomer_DH_NAD-bd"/>
</dbReference>
<dbReference type="CDD" id="cd05301">
    <property type="entry name" value="GDH"/>
    <property type="match status" value="1"/>
</dbReference>
<dbReference type="PROSITE" id="PS00670">
    <property type="entry name" value="D_2_HYDROXYACID_DH_2"/>
    <property type="match status" value="1"/>
</dbReference>
<dbReference type="PANTHER" id="PTHR42789">
    <property type="entry name" value="D-ISOMER SPECIFIC 2-HYDROXYACID DEHYDROGENASE FAMILY PROTEIN (AFU_ORTHOLOGUE AFUA_6G10090)"/>
    <property type="match status" value="1"/>
</dbReference>
<name>A0A1F5AZQ7_9BACT</name>
<evidence type="ECO:0000256" key="2">
    <source>
        <dbReference type="ARBA" id="ARBA00022605"/>
    </source>
</evidence>
<dbReference type="PROSITE" id="PS00065">
    <property type="entry name" value="D_2_HYDROXYACID_DH_1"/>
    <property type="match status" value="1"/>
</dbReference>
<accession>A0A1F5AZQ7</accession>
<dbReference type="PANTHER" id="PTHR42789:SF1">
    <property type="entry name" value="D-ISOMER SPECIFIC 2-HYDROXYACID DEHYDROGENASE FAMILY PROTEIN (AFU_ORTHOLOGUE AFUA_6G10090)"/>
    <property type="match status" value="1"/>
</dbReference>
<keyword evidence="3 5" id="KW-0560">Oxidoreductase</keyword>
<dbReference type="InterPro" id="IPR029752">
    <property type="entry name" value="D-isomer_DH_CS1"/>
</dbReference>
<evidence type="ECO:0000259" key="7">
    <source>
        <dbReference type="Pfam" id="PF02826"/>
    </source>
</evidence>
<reference evidence="8 9" key="1">
    <citation type="journal article" date="2016" name="Nat. Commun.">
        <title>Thousands of microbial genomes shed light on interconnected biogeochemical processes in an aquifer system.</title>
        <authorList>
            <person name="Anantharaman K."/>
            <person name="Brown C.T."/>
            <person name="Hug L.A."/>
            <person name="Sharon I."/>
            <person name="Castelle C.J."/>
            <person name="Probst A.J."/>
            <person name="Thomas B.C."/>
            <person name="Singh A."/>
            <person name="Wilkins M.J."/>
            <person name="Karaoz U."/>
            <person name="Brodie E.L."/>
            <person name="Williams K.H."/>
            <person name="Hubbard S.S."/>
            <person name="Banfield J.F."/>
        </authorList>
    </citation>
    <scope>NUCLEOTIDE SEQUENCE [LARGE SCALE GENOMIC DNA]</scope>
</reference>
<dbReference type="GO" id="GO:0008652">
    <property type="term" value="P:amino acid biosynthetic process"/>
    <property type="evidence" value="ECO:0007669"/>
    <property type="project" value="UniProtKB-KW"/>
</dbReference>
<dbReference type="PROSITE" id="PS00671">
    <property type="entry name" value="D_2_HYDROXYACID_DH_3"/>
    <property type="match status" value="1"/>
</dbReference>
<dbReference type="SUPFAM" id="SSF52283">
    <property type="entry name" value="Formate/glycerate dehydrogenase catalytic domain-like"/>
    <property type="match status" value="1"/>
</dbReference>
<proteinExistence type="inferred from homology"/>
<comment type="similarity">
    <text evidence="1 5">Belongs to the D-isomer specific 2-hydroxyacid dehydrogenase family.</text>
</comment>
<dbReference type="GO" id="GO:0051287">
    <property type="term" value="F:NAD binding"/>
    <property type="evidence" value="ECO:0007669"/>
    <property type="project" value="InterPro"/>
</dbReference>
<dbReference type="FunFam" id="3.40.50.720:FF:000203">
    <property type="entry name" value="D-3-phosphoglycerate dehydrogenase (SerA)"/>
    <property type="match status" value="1"/>
</dbReference>
<dbReference type="Gene3D" id="3.40.50.720">
    <property type="entry name" value="NAD(P)-binding Rossmann-like Domain"/>
    <property type="match status" value="2"/>
</dbReference>
<dbReference type="Pfam" id="PF02826">
    <property type="entry name" value="2-Hacid_dh_C"/>
    <property type="match status" value="1"/>
</dbReference>
<evidence type="ECO:0000259" key="6">
    <source>
        <dbReference type="Pfam" id="PF00389"/>
    </source>
</evidence>
<evidence type="ECO:0000256" key="3">
    <source>
        <dbReference type="ARBA" id="ARBA00023002"/>
    </source>
</evidence>
<dbReference type="InterPro" id="IPR050857">
    <property type="entry name" value="D-2-hydroxyacid_DH"/>
</dbReference>
<sequence>MKKIFVTRAIPERGVAMLKEKGYAVTVSDKDGVLTKEELIGRLKDAEFDAVLCLLTDTIDEEVFTAAGGQCGIFANYAVGFDNIDLEAAKRHGITITNTPGVLTETVAEHTFALMLAIAHRIPEGDAFMKAGKYKGWAPMLFLGTDLSNKTLGVVGLGRIGSRVAHHAVKGFGMRVLYYDPKANAEFENEYGAKFTDLETLLRESDFVSIHVPLLPTTRHLISSSQLAMMKRSAYLVNTSRGPIIDEQALVAALSNGTIKGAALDVFEHEPELSPGLSELSNVIVTPHIASATEETRGKMAELAAHNIIEALEGRVPPNKLV</sequence>
<evidence type="ECO:0000256" key="4">
    <source>
        <dbReference type="ARBA" id="ARBA00023027"/>
    </source>
</evidence>
<dbReference type="InterPro" id="IPR029753">
    <property type="entry name" value="D-isomer_DH_CS"/>
</dbReference>
<protein>
    <submittedName>
        <fullName evidence="8">D-glycerate dehydrogenase</fullName>
    </submittedName>
</protein>
<dbReference type="SUPFAM" id="SSF51735">
    <property type="entry name" value="NAD(P)-binding Rossmann-fold domains"/>
    <property type="match status" value="1"/>
</dbReference>
<dbReference type="Pfam" id="PF00389">
    <property type="entry name" value="2-Hacid_dh"/>
    <property type="match status" value="1"/>
</dbReference>
<dbReference type="EMBL" id="MEYI01000024">
    <property type="protein sequence ID" value="OGD23892.1"/>
    <property type="molecule type" value="Genomic_DNA"/>
</dbReference>
<feature type="domain" description="D-isomer specific 2-hydroxyacid dehydrogenase catalytic" evidence="6">
    <location>
        <begin position="4"/>
        <end position="320"/>
    </location>
</feature>
<keyword evidence="2" id="KW-0028">Amino-acid biosynthesis</keyword>
<evidence type="ECO:0000313" key="8">
    <source>
        <dbReference type="EMBL" id="OGD23892.1"/>
    </source>
</evidence>
<evidence type="ECO:0000256" key="1">
    <source>
        <dbReference type="ARBA" id="ARBA00005854"/>
    </source>
</evidence>
<dbReference type="Proteomes" id="UP000176639">
    <property type="component" value="Unassembled WGS sequence"/>
</dbReference>
<evidence type="ECO:0000313" key="9">
    <source>
        <dbReference type="Proteomes" id="UP000176639"/>
    </source>
</evidence>